<dbReference type="GO" id="GO:0005634">
    <property type="term" value="C:nucleus"/>
    <property type="evidence" value="ECO:0007669"/>
    <property type="project" value="UniProtKB-SubCell"/>
</dbReference>
<comment type="subcellular location">
    <subcellularLocation>
        <location evidence="1">Nucleus</location>
    </subcellularLocation>
</comment>
<evidence type="ECO:0000256" key="1">
    <source>
        <dbReference type="ARBA" id="ARBA00004123"/>
    </source>
</evidence>
<evidence type="ECO:0000259" key="4">
    <source>
        <dbReference type="PROSITE" id="PS51253"/>
    </source>
</evidence>
<dbReference type="Gene3D" id="1.10.10.60">
    <property type="entry name" value="Homeodomain-like"/>
    <property type="match status" value="2"/>
</dbReference>
<reference evidence="5" key="1">
    <citation type="journal article" date="2017" name="Ticks Tick Borne Dis.">
        <title>An insight into the sialome of Hyalomma excavatum.</title>
        <authorList>
            <person name="Ribeiro J.M."/>
            <person name="Slovak M."/>
            <person name="Francischetti I.M."/>
        </authorList>
    </citation>
    <scope>NUCLEOTIDE SEQUENCE</scope>
    <source>
        <strain evidence="5">Samish</strain>
        <tissue evidence="5">Salivary glands</tissue>
    </source>
</reference>
<dbReference type="SUPFAM" id="SSF46689">
    <property type="entry name" value="Homeodomain-like"/>
    <property type="match status" value="2"/>
</dbReference>
<dbReference type="GO" id="GO:0003677">
    <property type="term" value="F:DNA binding"/>
    <property type="evidence" value="ECO:0007669"/>
    <property type="project" value="UniProtKB-KW"/>
</dbReference>
<dbReference type="InterPro" id="IPR006600">
    <property type="entry name" value="HTH_CenpB_DNA-bd_dom"/>
</dbReference>
<proteinExistence type="evidence at transcript level"/>
<dbReference type="EMBL" id="GEFH01002147">
    <property type="protein sequence ID" value="JAP66434.1"/>
    <property type="molecule type" value="mRNA"/>
</dbReference>
<dbReference type="Pfam" id="PF04218">
    <property type="entry name" value="CENP-B_N"/>
    <property type="match status" value="1"/>
</dbReference>
<evidence type="ECO:0000256" key="3">
    <source>
        <dbReference type="ARBA" id="ARBA00023242"/>
    </source>
</evidence>
<feature type="domain" description="HTH CENPB-type" evidence="4">
    <location>
        <begin position="65"/>
        <end position="136"/>
    </location>
</feature>
<name>A0A131XG10_9ACAR</name>
<dbReference type="InterPro" id="IPR050863">
    <property type="entry name" value="CenT-Element_Derived"/>
</dbReference>
<dbReference type="Pfam" id="PF03221">
    <property type="entry name" value="HTH_Tnp_Tc5"/>
    <property type="match status" value="1"/>
</dbReference>
<organism evidence="5">
    <name type="scientific">Hyalomma excavatum</name>
    <dbReference type="NCBI Taxonomy" id="257692"/>
    <lineage>
        <taxon>Eukaryota</taxon>
        <taxon>Metazoa</taxon>
        <taxon>Ecdysozoa</taxon>
        <taxon>Arthropoda</taxon>
        <taxon>Chelicerata</taxon>
        <taxon>Arachnida</taxon>
        <taxon>Acari</taxon>
        <taxon>Parasitiformes</taxon>
        <taxon>Ixodida</taxon>
        <taxon>Ixodoidea</taxon>
        <taxon>Ixodidae</taxon>
        <taxon>Hyalomminae</taxon>
        <taxon>Hyalomma</taxon>
    </lineage>
</organism>
<dbReference type="PANTHER" id="PTHR19303">
    <property type="entry name" value="TRANSPOSON"/>
    <property type="match status" value="1"/>
</dbReference>
<dbReference type="Pfam" id="PF03184">
    <property type="entry name" value="DDE_1"/>
    <property type="match status" value="1"/>
</dbReference>
<accession>A0A131XG10</accession>
<keyword evidence="3" id="KW-0539">Nucleus</keyword>
<dbReference type="PANTHER" id="PTHR19303:SF73">
    <property type="entry name" value="PROTEIN PDC2"/>
    <property type="match status" value="1"/>
</dbReference>
<feature type="non-terminal residue" evidence="5">
    <location>
        <position position="1"/>
    </location>
</feature>
<dbReference type="InterPro" id="IPR009057">
    <property type="entry name" value="Homeodomain-like_sf"/>
</dbReference>
<dbReference type="AlphaFoldDB" id="A0A131XG10"/>
<dbReference type="InterPro" id="IPR004875">
    <property type="entry name" value="DDE_SF_endonuclease_dom"/>
</dbReference>
<sequence>ATQKRAHHALTLEKKMDIIVDFESGSYSKTALATKHGVPKSSLTRILHDKDKLRDAFETSRFGPQRKRLRHGDHEELEKCLVLWLRRARSQSIPINGPLIRAKAEEFVLQLGVKDFLCSEGWLTRFKERNGLVFRTIAGEAAAADAAACRDWRAGRLPEIMRQFKDDDIYNVDETALFFKLLPSKSISFKGELCTGGKLSKDRLTVLVGANMSGSDKLKLLVIGKSKNPRCFKGIATLPVTYESNSKAWMTQAIFSKWLHNEDARFSRQNKKVLFLVDNCPGHGTVTGLKSIQLEFLPANTTALLQPMDQGVIQALKSRFRKGLLQRMLLCMSQDKEYKVDILGAIHLIADAWRQLTPTSIANCFRHAGFSSSNLTCDLDDLPECDSEDALEKQEVIEQCALRDITLDFDEYVQVDSSVATCPDNTVQSIVDEVCDEEEEEEELEEDSEEVATTEVTTLHGAESAVLYLRNFFQKEPGSEVFLQSLSDMEKKILKMKMQGLKQKKIDSFFSPQ</sequence>
<dbReference type="InterPro" id="IPR007889">
    <property type="entry name" value="HTH_Psq"/>
</dbReference>
<protein>
    <submittedName>
        <fullName evidence="5">Putative tick transposon</fullName>
    </submittedName>
</protein>
<keyword evidence="2" id="KW-0238">DNA-binding</keyword>
<evidence type="ECO:0000256" key="2">
    <source>
        <dbReference type="ARBA" id="ARBA00023125"/>
    </source>
</evidence>
<dbReference type="PROSITE" id="PS51253">
    <property type="entry name" value="HTH_CENPB"/>
    <property type="match status" value="1"/>
</dbReference>
<dbReference type="SMART" id="SM00674">
    <property type="entry name" value="CENPB"/>
    <property type="match status" value="1"/>
</dbReference>
<evidence type="ECO:0000313" key="5">
    <source>
        <dbReference type="EMBL" id="JAP66434.1"/>
    </source>
</evidence>